<dbReference type="Proteomes" id="UP000198741">
    <property type="component" value="Chromosome I"/>
</dbReference>
<dbReference type="InterPro" id="IPR036249">
    <property type="entry name" value="Thioredoxin-like_sf"/>
</dbReference>
<feature type="domain" description="DSBA-like thioredoxin" evidence="1">
    <location>
        <begin position="3"/>
        <end position="207"/>
    </location>
</feature>
<evidence type="ECO:0000313" key="2">
    <source>
        <dbReference type="EMBL" id="SDO33274.1"/>
    </source>
</evidence>
<keyword evidence="3" id="KW-1185">Reference proteome</keyword>
<reference evidence="2 3" key="1">
    <citation type="submission" date="2016-10" db="EMBL/GenBank/DDBJ databases">
        <authorList>
            <person name="de Groot N.N."/>
        </authorList>
    </citation>
    <scope>NUCLEOTIDE SEQUENCE [LARGE SCALE GENOMIC DNA]</scope>
    <source>
        <strain evidence="3">P4-7,KCTC 19426,CECT 7604</strain>
    </source>
</reference>
<organism evidence="2 3">
    <name type="scientific">Nakamurella panacisegetis</name>
    <dbReference type="NCBI Taxonomy" id="1090615"/>
    <lineage>
        <taxon>Bacteria</taxon>
        <taxon>Bacillati</taxon>
        <taxon>Actinomycetota</taxon>
        <taxon>Actinomycetes</taxon>
        <taxon>Nakamurellales</taxon>
        <taxon>Nakamurellaceae</taxon>
        <taxon>Nakamurella</taxon>
    </lineage>
</organism>
<evidence type="ECO:0000313" key="3">
    <source>
        <dbReference type="Proteomes" id="UP000198741"/>
    </source>
</evidence>
<proteinExistence type="predicted"/>
<accession>A0A1H0IP53</accession>
<dbReference type="PANTHER" id="PTHR13887:SF41">
    <property type="entry name" value="THIOREDOXIN SUPERFAMILY PROTEIN"/>
    <property type="match status" value="1"/>
</dbReference>
<sequence length="234" mass="25263">MKIDIWSDVVCPWCYLGKRRFESALRQFAHRDDVSVTWHSFQLDPTAASASPGSDHDHIQAIADKLGLSREKSARMHDDLTATAAAEGLDYHFEKMKAANTFDAHRLLHLALARGRQDVLKERLMKATFTDGLPVGDHGTLADLAVEAGLDRAEVEAALAGDRYADDVRADIAQARAYGISGVPFFVIDAKYGVSGAQPAPALLDVLNQAWSDAHPLTMTAGNAGSCEGDTCSV</sequence>
<dbReference type="RefSeq" id="WP_090474529.1">
    <property type="nucleotide sequence ID" value="NZ_LT629710.1"/>
</dbReference>
<dbReference type="PANTHER" id="PTHR13887">
    <property type="entry name" value="GLUTATHIONE S-TRANSFERASE KAPPA"/>
    <property type="match status" value="1"/>
</dbReference>
<dbReference type="OrthoDB" id="9799122at2"/>
<dbReference type="EMBL" id="LT629710">
    <property type="protein sequence ID" value="SDO33274.1"/>
    <property type="molecule type" value="Genomic_DNA"/>
</dbReference>
<dbReference type="STRING" id="1090615.SAMN04515671_0592"/>
<protein>
    <submittedName>
        <fullName evidence="2">Predicted dithiol-disulfide isomerase, DsbA family</fullName>
    </submittedName>
</protein>
<dbReference type="Pfam" id="PF01323">
    <property type="entry name" value="DSBA"/>
    <property type="match status" value="1"/>
</dbReference>
<dbReference type="AlphaFoldDB" id="A0A1H0IP53"/>
<name>A0A1H0IP53_9ACTN</name>
<dbReference type="GO" id="GO:0016491">
    <property type="term" value="F:oxidoreductase activity"/>
    <property type="evidence" value="ECO:0007669"/>
    <property type="project" value="InterPro"/>
</dbReference>
<dbReference type="InterPro" id="IPR001853">
    <property type="entry name" value="DSBA-like_thioredoxin_dom"/>
</dbReference>
<dbReference type="SUPFAM" id="SSF52833">
    <property type="entry name" value="Thioredoxin-like"/>
    <property type="match status" value="1"/>
</dbReference>
<dbReference type="CDD" id="cd03024">
    <property type="entry name" value="DsbA_FrnE"/>
    <property type="match status" value="1"/>
</dbReference>
<keyword evidence="2" id="KW-0413">Isomerase</keyword>
<evidence type="ECO:0000259" key="1">
    <source>
        <dbReference type="Pfam" id="PF01323"/>
    </source>
</evidence>
<gene>
    <name evidence="2" type="ORF">SAMN04515671_0592</name>
</gene>
<dbReference type="GO" id="GO:0016853">
    <property type="term" value="F:isomerase activity"/>
    <property type="evidence" value="ECO:0007669"/>
    <property type="project" value="UniProtKB-KW"/>
</dbReference>
<dbReference type="Gene3D" id="3.40.30.10">
    <property type="entry name" value="Glutaredoxin"/>
    <property type="match status" value="1"/>
</dbReference>